<dbReference type="InterPro" id="IPR002933">
    <property type="entry name" value="Peptidase_M20"/>
</dbReference>
<dbReference type="Gene3D" id="3.30.70.360">
    <property type="match status" value="1"/>
</dbReference>
<gene>
    <name evidence="10" type="ORF">ALECFALPRED_005541</name>
</gene>
<dbReference type="Pfam" id="PF07687">
    <property type="entry name" value="M20_dimer"/>
    <property type="match status" value="1"/>
</dbReference>
<dbReference type="InterPro" id="IPR036264">
    <property type="entry name" value="Bact_exopeptidase_dim_dom"/>
</dbReference>
<keyword evidence="5 7" id="KW-0862">Zinc</keyword>
<evidence type="ECO:0000256" key="1">
    <source>
        <dbReference type="ARBA" id="ARBA00006247"/>
    </source>
</evidence>
<protein>
    <recommendedName>
        <fullName evidence="9">Peptidase M20 dimerisation domain-containing protein</fullName>
    </recommendedName>
</protein>
<feature type="binding site" evidence="7">
    <location>
        <position position="255"/>
    </location>
    <ligand>
        <name>Zn(2+)</name>
        <dbReference type="ChEBI" id="CHEBI:29105"/>
        <label>2</label>
    </ligand>
</feature>
<dbReference type="FunFam" id="3.40.630.10:FF:000027">
    <property type="entry name" value="N-fatty-acyl-amino acid synthase/hydrolase PM20D1"/>
    <property type="match status" value="1"/>
</dbReference>
<comment type="similarity">
    <text evidence="1">Belongs to the peptidase M20A family.</text>
</comment>
<proteinExistence type="inferred from homology"/>
<dbReference type="PANTHER" id="PTHR45962:SF1">
    <property type="entry name" value="N-FATTY-ACYL-AMINO ACID SYNTHASE_HYDROLASE PM20D1"/>
    <property type="match status" value="1"/>
</dbReference>
<name>A0A8H3ITU1_9LECA</name>
<dbReference type="PROSITE" id="PS00758">
    <property type="entry name" value="ARGE_DAPE_CPG2_1"/>
    <property type="match status" value="1"/>
</dbReference>
<evidence type="ECO:0000256" key="2">
    <source>
        <dbReference type="ARBA" id="ARBA00022670"/>
    </source>
</evidence>
<dbReference type="GO" id="GO:0051603">
    <property type="term" value="P:proteolysis involved in protein catabolic process"/>
    <property type="evidence" value="ECO:0007669"/>
    <property type="project" value="TreeGrafter"/>
</dbReference>
<dbReference type="EMBL" id="CAJPDR010000351">
    <property type="protein sequence ID" value="CAF9933265.1"/>
    <property type="molecule type" value="Genomic_DNA"/>
</dbReference>
<reference evidence="10" key="1">
    <citation type="submission" date="2021-03" db="EMBL/GenBank/DDBJ databases">
        <authorList>
            <person name="Tagirdzhanova G."/>
        </authorList>
    </citation>
    <scope>NUCLEOTIDE SEQUENCE</scope>
</reference>
<dbReference type="Gene3D" id="1.10.150.900">
    <property type="match status" value="1"/>
</dbReference>
<evidence type="ECO:0000313" key="10">
    <source>
        <dbReference type="EMBL" id="CAF9933265.1"/>
    </source>
</evidence>
<feature type="active site" description="Proton acceptor" evidence="6">
    <location>
        <position position="226"/>
    </location>
</feature>
<evidence type="ECO:0000313" key="11">
    <source>
        <dbReference type="Proteomes" id="UP000664203"/>
    </source>
</evidence>
<dbReference type="GO" id="GO:0000328">
    <property type="term" value="C:fungal-type vacuole lumen"/>
    <property type="evidence" value="ECO:0007669"/>
    <property type="project" value="TreeGrafter"/>
</dbReference>
<dbReference type="PANTHER" id="PTHR45962">
    <property type="entry name" value="N-FATTY-ACYL-AMINO ACID SYNTHASE/HYDROLASE PM20D1"/>
    <property type="match status" value="1"/>
</dbReference>
<dbReference type="CDD" id="cd05674">
    <property type="entry name" value="M20_yscS"/>
    <property type="match status" value="1"/>
</dbReference>
<sequence>MKSMDKTTIKQHWKKIAVFLVILLALWQLSAHFGPSITFSGIGDHGHFESWCPLADPDAIKASIDNLLPSKDFSLDTSLKKQVERLSAAVKCPTESFDDNGDVDDDPRWRIFDGFHLTLKDLFPLIHGQTKLEKVNRYGLVYTFQGTSQELKPLLLTAHQDVVPATSLSKWTYPPFEPHYDGQYLWGRGSSDCKNNLIGIMSVVESLISQDWKPRRSVVLAFGFDEETGGVRGAAKIAEVLERAWGRDGFALILDEGGMGLTTVGDYVYARPAVAEKGYMDAQLVLETSGGHSSRPPAHSGIGIIAEMIVALEHNPYTPKLTKENPLRGFLECEAKYTPEDLESWLRRSLQRDDDGTEIGKKLADERGPRIRFSMQTSQAVDIVKGGDKVNALPETVSATINYRIAPHDSLDIVKSKIANLLEPIARKHNVKVEGFGGKSSAESRNESSSEEEPKPSFGTLYLNSLNDLSPSPISPTDIQNPVWHIFSGTIRQVFEDTKTLEGKKVIPVGDMMQGNTDTIRYWNLTKNIYRFSPAREGTRFGVHTIDEHIDMTAHLEGMRLYHEMIRNFDAADI</sequence>
<feature type="binding site" evidence="7">
    <location>
        <position position="192"/>
    </location>
    <ligand>
        <name>Zn(2+)</name>
        <dbReference type="ChEBI" id="CHEBI:29105"/>
        <label>1</label>
    </ligand>
</feature>
<dbReference type="Pfam" id="PF01546">
    <property type="entry name" value="Peptidase_M20"/>
    <property type="match status" value="1"/>
</dbReference>
<feature type="domain" description="Peptidase M20 dimerisation" evidence="9">
    <location>
        <begin position="274"/>
        <end position="429"/>
    </location>
</feature>
<dbReference type="OrthoDB" id="3064516at2759"/>
<evidence type="ECO:0000256" key="5">
    <source>
        <dbReference type="ARBA" id="ARBA00022833"/>
    </source>
</evidence>
<feature type="binding site" evidence="7">
    <location>
        <position position="544"/>
    </location>
    <ligand>
        <name>Zn(2+)</name>
        <dbReference type="ChEBI" id="CHEBI:29105"/>
        <label>1</label>
    </ligand>
</feature>
<keyword evidence="4" id="KW-0378">Hydrolase</keyword>
<evidence type="ECO:0000256" key="6">
    <source>
        <dbReference type="PIRSR" id="PIRSR037217-1"/>
    </source>
</evidence>
<dbReference type="InterPro" id="IPR001261">
    <property type="entry name" value="ArgE/DapE_CS"/>
</dbReference>
<evidence type="ECO:0000256" key="3">
    <source>
        <dbReference type="ARBA" id="ARBA00022723"/>
    </source>
</evidence>
<feature type="active site" evidence="6">
    <location>
        <position position="161"/>
    </location>
</feature>
<evidence type="ECO:0000259" key="9">
    <source>
        <dbReference type="Pfam" id="PF07687"/>
    </source>
</evidence>
<dbReference type="PIRSF" id="PIRSF037217">
    <property type="entry name" value="Carboxypeptidase_S"/>
    <property type="match status" value="1"/>
</dbReference>
<evidence type="ECO:0000256" key="8">
    <source>
        <dbReference type="SAM" id="MobiDB-lite"/>
    </source>
</evidence>
<keyword evidence="3 7" id="KW-0479">Metal-binding</keyword>
<evidence type="ECO:0000256" key="4">
    <source>
        <dbReference type="ARBA" id="ARBA00022801"/>
    </source>
</evidence>
<dbReference type="PROSITE" id="PS00759">
    <property type="entry name" value="ARGE_DAPE_CPG2_2"/>
    <property type="match status" value="1"/>
</dbReference>
<dbReference type="GO" id="GO:0004181">
    <property type="term" value="F:metallocarboxypeptidase activity"/>
    <property type="evidence" value="ECO:0007669"/>
    <property type="project" value="InterPro"/>
</dbReference>
<feature type="binding site" evidence="7">
    <location>
        <position position="159"/>
    </location>
    <ligand>
        <name>Zn(2+)</name>
        <dbReference type="ChEBI" id="CHEBI:29105"/>
        <label>2</label>
    </ligand>
</feature>
<dbReference type="InterPro" id="IPR047177">
    <property type="entry name" value="Pept_M20A"/>
</dbReference>
<evidence type="ECO:0000256" key="7">
    <source>
        <dbReference type="PIRSR" id="PIRSR037217-2"/>
    </source>
</evidence>
<organism evidence="10 11">
    <name type="scientific">Alectoria fallacina</name>
    <dbReference type="NCBI Taxonomy" id="1903189"/>
    <lineage>
        <taxon>Eukaryota</taxon>
        <taxon>Fungi</taxon>
        <taxon>Dikarya</taxon>
        <taxon>Ascomycota</taxon>
        <taxon>Pezizomycotina</taxon>
        <taxon>Lecanoromycetes</taxon>
        <taxon>OSLEUM clade</taxon>
        <taxon>Lecanoromycetidae</taxon>
        <taxon>Lecanorales</taxon>
        <taxon>Lecanorineae</taxon>
        <taxon>Parmeliaceae</taxon>
        <taxon>Alectoria</taxon>
    </lineage>
</organism>
<keyword evidence="11" id="KW-1185">Reference proteome</keyword>
<feature type="binding site" evidence="7">
    <location>
        <position position="192"/>
    </location>
    <ligand>
        <name>Zn(2+)</name>
        <dbReference type="ChEBI" id="CHEBI:29105"/>
        <label>2</label>
    </ligand>
</feature>
<dbReference type="SUPFAM" id="SSF53187">
    <property type="entry name" value="Zn-dependent exopeptidases"/>
    <property type="match status" value="1"/>
</dbReference>
<feature type="binding site" evidence="7">
    <location>
        <position position="227"/>
    </location>
    <ligand>
        <name>Zn(2+)</name>
        <dbReference type="ChEBI" id="CHEBI:29105"/>
        <label>1</label>
    </ligand>
</feature>
<dbReference type="Gene3D" id="3.40.630.10">
    <property type="entry name" value="Zn peptidases"/>
    <property type="match status" value="1"/>
</dbReference>
<keyword evidence="2" id="KW-0645">Protease</keyword>
<accession>A0A8H3ITU1</accession>
<dbReference type="Proteomes" id="UP000664203">
    <property type="component" value="Unassembled WGS sequence"/>
</dbReference>
<feature type="compositionally biased region" description="Basic and acidic residues" evidence="8">
    <location>
        <begin position="442"/>
        <end position="455"/>
    </location>
</feature>
<dbReference type="GO" id="GO:0046872">
    <property type="term" value="F:metal ion binding"/>
    <property type="evidence" value="ECO:0007669"/>
    <property type="project" value="UniProtKB-KW"/>
</dbReference>
<dbReference type="SUPFAM" id="SSF55031">
    <property type="entry name" value="Bacterial exopeptidase dimerisation domain"/>
    <property type="match status" value="1"/>
</dbReference>
<dbReference type="InterPro" id="IPR011650">
    <property type="entry name" value="Peptidase_M20_dimer"/>
</dbReference>
<dbReference type="AlphaFoldDB" id="A0A8H3ITU1"/>
<feature type="region of interest" description="Disordered" evidence="8">
    <location>
        <begin position="436"/>
        <end position="457"/>
    </location>
</feature>
<dbReference type="InterPro" id="IPR017141">
    <property type="entry name" value="Pept_M20_carboxypep"/>
</dbReference>
<comment type="caution">
    <text evidence="10">The sequence shown here is derived from an EMBL/GenBank/DDBJ whole genome shotgun (WGS) entry which is preliminary data.</text>
</comment>